<name>A0ABT9VX76_9BACI</name>
<dbReference type="Proteomes" id="UP001235840">
    <property type="component" value="Unassembled WGS sequence"/>
</dbReference>
<evidence type="ECO:0000256" key="1">
    <source>
        <dbReference type="ARBA" id="ARBA00004370"/>
    </source>
</evidence>
<feature type="domain" description="NAD-dependent epimerase/dehydratase" evidence="3">
    <location>
        <begin position="7"/>
        <end position="114"/>
    </location>
</feature>
<dbReference type="CDD" id="cd05250">
    <property type="entry name" value="CC3_like_SDR_a"/>
    <property type="match status" value="1"/>
</dbReference>
<sequence length="224" mass="25216">MHKKSALLLGASGLVGEQLLQLFLNHDKYDRVVILVRRAIEYSHPKLEEVVVDFDRLADYKPLFAVDDIFCCLGTTIKVAGSREAMYQIDVGYPLQAARLAYEMGASQYLIVSSIGANANSRTWYLRMKGELEEALKQVGFSALHIFQPSLLLGDRKEHRPGESFATKLYTLFSFLLIGRLSKYKGIEAKTVAKAMYDRAQQSSSGEYTYQSDQIQQITDTSLI</sequence>
<comment type="subcellular location">
    <subcellularLocation>
        <location evidence="1">Membrane</location>
    </subcellularLocation>
</comment>
<dbReference type="InterPro" id="IPR036291">
    <property type="entry name" value="NAD(P)-bd_dom_sf"/>
</dbReference>
<protein>
    <submittedName>
        <fullName evidence="4">Uncharacterized protein YbjT (DUF2867 family)</fullName>
    </submittedName>
</protein>
<evidence type="ECO:0000256" key="2">
    <source>
        <dbReference type="ARBA" id="ARBA00023136"/>
    </source>
</evidence>
<dbReference type="EMBL" id="JAUSTY010000005">
    <property type="protein sequence ID" value="MDQ0165595.1"/>
    <property type="molecule type" value="Genomic_DNA"/>
</dbReference>
<dbReference type="PANTHER" id="PTHR14097:SF7">
    <property type="entry name" value="OXIDOREDUCTASE HTATIP2"/>
    <property type="match status" value="1"/>
</dbReference>
<dbReference type="PANTHER" id="PTHR14097">
    <property type="entry name" value="OXIDOREDUCTASE HTATIP2"/>
    <property type="match status" value="1"/>
</dbReference>
<gene>
    <name evidence="4" type="ORF">J2S11_001496</name>
</gene>
<dbReference type="RefSeq" id="WP_307392856.1">
    <property type="nucleotide sequence ID" value="NZ_BAAADK010000011.1"/>
</dbReference>
<dbReference type="SUPFAM" id="SSF51735">
    <property type="entry name" value="NAD(P)-binding Rossmann-fold domains"/>
    <property type="match status" value="1"/>
</dbReference>
<dbReference type="Gene3D" id="3.40.50.720">
    <property type="entry name" value="NAD(P)-binding Rossmann-like Domain"/>
    <property type="match status" value="1"/>
</dbReference>
<evidence type="ECO:0000259" key="3">
    <source>
        <dbReference type="Pfam" id="PF01370"/>
    </source>
</evidence>
<reference evidence="4 5" key="1">
    <citation type="submission" date="2023-07" db="EMBL/GenBank/DDBJ databases">
        <title>Genomic Encyclopedia of Type Strains, Phase IV (KMG-IV): sequencing the most valuable type-strain genomes for metagenomic binning, comparative biology and taxonomic classification.</title>
        <authorList>
            <person name="Goeker M."/>
        </authorList>
    </citation>
    <scope>NUCLEOTIDE SEQUENCE [LARGE SCALE GENOMIC DNA]</scope>
    <source>
        <strain evidence="4 5">DSM 12751</strain>
    </source>
</reference>
<evidence type="ECO:0000313" key="4">
    <source>
        <dbReference type="EMBL" id="MDQ0165595.1"/>
    </source>
</evidence>
<proteinExistence type="predicted"/>
<dbReference type="Pfam" id="PF01370">
    <property type="entry name" value="Epimerase"/>
    <property type="match status" value="1"/>
</dbReference>
<comment type="caution">
    <text evidence="4">The sequence shown here is derived from an EMBL/GenBank/DDBJ whole genome shotgun (WGS) entry which is preliminary data.</text>
</comment>
<keyword evidence="2" id="KW-0472">Membrane</keyword>
<keyword evidence="5" id="KW-1185">Reference proteome</keyword>
<accession>A0ABT9VX76</accession>
<organism evidence="4 5">
    <name type="scientific">Caldalkalibacillus horti</name>
    <dbReference type="NCBI Taxonomy" id="77523"/>
    <lineage>
        <taxon>Bacteria</taxon>
        <taxon>Bacillati</taxon>
        <taxon>Bacillota</taxon>
        <taxon>Bacilli</taxon>
        <taxon>Bacillales</taxon>
        <taxon>Bacillaceae</taxon>
        <taxon>Caldalkalibacillus</taxon>
    </lineage>
</organism>
<evidence type="ECO:0000313" key="5">
    <source>
        <dbReference type="Proteomes" id="UP001235840"/>
    </source>
</evidence>
<dbReference type="InterPro" id="IPR001509">
    <property type="entry name" value="Epimerase_deHydtase"/>
</dbReference>